<dbReference type="RefSeq" id="WP_119911306.1">
    <property type="nucleotide sequence ID" value="NZ_QZCH01000018.1"/>
</dbReference>
<feature type="transmembrane region" description="Helical" evidence="1">
    <location>
        <begin position="126"/>
        <end position="143"/>
    </location>
</feature>
<dbReference type="Pfam" id="PF00892">
    <property type="entry name" value="EamA"/>
    <property type="match status" value="2"/>
</dbReference>
<sequence length="295" mass="32284">MNYCKLSPEHKGLWSVHLAILLLGGTGLFAQLVELPALDITFYRCAIAAILLWAVLLFSQQRIRLVSKKDIAPMLFLAVLVVSHWVTYFYAMQWSSVAMGMIALYTYPVITVLIEPAITKKPLQRADLVCATVVFFGIVIMLPHDSQDANLVAGLLLGVLSALLFAGRNLLYKYKLSHYNGPQTMFYQVVNGALMLLPFFFQGISGNGLPPLHDAYLLILLGTVFTALPHALLVTSLRHLAAKSVALIACLQPLYGLLFAAVVLAEIPTWQTLAGGALVLSGTLYETLKPAKNMP</sequence>
<dbReference type="GO" id="GO:0016020">
    <property type="term" value="C:membrane"/>
    <property type="evidence" value="ECO:0007669"/>
    <property type="project" value="InterPro"/>
</dbReference>
<dbReference type="EMBL" id="QZCH01000018">
    <property type="protein sequence ID" value="RJG42290.1"/>
    <property type="molecule type" value="Genomic_DNA"/>
</dbReference>
<dbReference type="InterPro" id="IPR000620">
    <property type="entry name" value="EamA_dom"/>
</dbReference>
<feature type="transmembrane region" description="Helical" evidence="1">
    <location>
        <begin position="97"/>
        <end position="114"/>
    </location>
</feature>
<dbReference type="InterPro" id="IPR037185">
    <property type="entry name" value="EmrE-like"/>
</dbReference>
<keyword evidence="4" id="KW-1185">Reference proteome</keyword>
<evidence type="ECO:0000313" key="3">
    <source>
        <dbReference type="EMBL" id="RJG42290.1"/>
    </source>
</evidence>
<feature type="transmembrane region" description="Helical" evidence="1">
    <location>
        <begin position="215"/>
        <end position="233"/>
    </location>
</feature>
<feature type="domain" description="EamA" evidence="2">
    <location>
        <begin position="11"/>
        <end position="141"/>
    </location>
</feature>
<evidence type="ECO:0000256" key="1">
    <source>
        <dbReference type="SAM" id="Phobius"/>
    </source>
</evidence>
<name>A0A418YCN0_9GAMM</name>
<reference evidence="3 4" key="2">
    <citation type="submission" date="2019-01" db="EMBL/GenBank/DDBJ databases">
        <title>Motilimonas pumilus sp. nov., isolated from the gut of sea cucumber (Apostichopus japonicus).</title>
        <authorList>
            <person name="Wang F.-Q."/>
            <person name="Ren L.-H."/>
            <person name="Lin Y.-W."/>
            <person name="Sun G.-H."/>
            <person name="Du Z.-J."/>
            <person name="Zhao J.-X."/>
            <person name="Liu X.-J."/>
            <person name="Liu L.-J."/>
        </authorList>
    </citation>
    <scope>NUCLEOTIDE SEQUENCE [LARGE SCALE GENOMIC DNA]</scope>
    <source>
        <strain evidence="3 4">PLHSC7-2</strain>
    </source>
</reference>
<dbReference type="Proteomes" id="UP000283255">
    <property type="component" value="Unassembled WGS sequence"/>
</dbReference>
<feature type="domain" description="EamA" evidence="2">
    <location>
        <begin position="153"/>
        <end position="284"/>
    </location>
</feature>
<dbReference type="OrthoDB" id="9150437at2"/>
<keyword evidence="1" id="KW-0812">Transmembrane</keyword>
<feature type="transmembrane region" description="Helical" evidence="1">
    <location>
        <begin position="41"/>
        <end position="59"/>
    </location>
</feature>
<feature type="transmembrane region" description="Helical" evidence="1">
    <location>
        <begin position="184"/>
        <end position="203"/>
    </location>
</feature>
<protein>
    <submittedName>
        <fullName evidence="3">DMT family transporter</fullName>
    </submittedName>
</protein>
<evidence type="ECO:0000313" key="4">
    <source>
        <dbReference type="Proteomes" id="UP000283255"/>
    </source>
</evidence>
<feature type="transmembrane region" description="Helical" evidence="1">
    <location>
        <begin position="149"/>
        <end position="172"/>
    </location>
</feature>
<evidence type="ECO:0000259" key="2">
    <source>
        <dbReference type="Pfam" id="PF00892"/>
    </source>
</evidence>
<reference evidence="3 4" key="1">
    <citation type="submission" date="2018-09" db="EMBL/GenBank/DDBJ databases">
        <authorList>
            <person name="Wang F."/>
        </authorList>
    </citation>
    <scope>NUCLEOTIDE SEQUENCE [LARGE SCALE GENOMIC DNA]</scope>
    <source>
        <strain evidence="3 4">PLHSC7-2</strain>
    </source>
</reference>
<dbReference type="PANTHER" id="PTHR22911">
    <property type="entry name" value="ACYL-MALONYL CONDENSING ENZYME-RELATED"/>
    <property type="match status" value="1"/>
</dbReference>
<comment type="caution">
    <text evidence="3">The sequence shown here is derived from an EMBL/GenBank/DDBJ whole genome shotgun (WGS) entry which is preliminary data.</text>
</comment>
<organism evidence="3 4">
    <name type="scientific">Motilimonas pumila</name>
    <dbReference type="NCBI Taxonomy" id="2303987"/>
    <lineage>
        <taxon>Bacteria</taxon>
        <taxon>Pseudomonadati</taxon>
        <taxon>Pseudomonadota</taxon>
        <taxon>Gammaproteobacteria</taxon>
        <taxon>Alteromonadales</taxon>
        <taxon>Alteromonadales genera incertae sedis</taxon>
        <taxon>Motilimonas</taxon>
    </lineage>
</organism>
<feature type="transmembrane region" description="Helical" evidence="1">
    <location>
        <begin position="71"/>
        <end position="91"/>
    </location>
</feature>
<keyword evidence="1" id="KW-0472">Membrane</keyword>
<feature type="transmembrane region" description="Helical" evidence="1">
    <location>
        <begin position="12"/>
        <end position="29"/>
    </location>
</feature>
<gene>
    <name evidence="3" type="ORF">D1Z90_13495</name>
</gene>
<feature type="transmembrane region" description="Helical" evidence="1">
    <location>
        <begin position="245"/>
        <end position="264"/>
    </location>
</feature>
<dbReference type="SUPFAM" id="SSF103481">
    <property type="entry name" value="Multidrug resistance efflux transporter EmrE"/>
    <property type="match status" value="2"/>
</dbReference>
<dbReference type="AlphaFoldDB" id="A0A418YCN0"/>
<keyword evidence="1" id="KW-1133">Transmembrane helix</keyword>
<proteinExistence type="predicted"/>
<accession>A0A418YCN0</accession>